<evidence type="ECO:0000313" key="3">
    <source>
        <dbReference type="Proteomes" id="UP000300381"/>
    </source>
</evidence>
<name>A0A480B5Q5_9FIRM</name>
<keyword evidence="1" id="KW-0812">Transmembrane</keyword>
<accession>A0A480B5Q5</accession>
<reference evidence="2 3" key="1">
    <citation type="submission" date="2019-03" db="EMBL/GenBank/DDBJ databases">
        <title>Draft genome sequences of two Veillonella tobetsuensis clinical isolates from intraoperative bronchial fluids of elderly patients with pulmonary carcinoma.</title>
        <authorList>
            <person name="Akiyama T."/>
        </authorList>
    </citation>
    <scope>NUCLEOTIDE SEQUENCE [LARGE SCALE GENOMIC DNA]</scope>
    <source>
        <strain evidence="2 3">PAGU 1578</strain>
    </source>
</reference>
<proteinExistence type="predicted"/>
<feature type="transmembrane region" description="Helical" evidence="1">
    <location>
        <begin position="15"/>
        <end position="36"/>
    </location>
</feature>
<keyword evidence="1" id="KW-0472">Membrane</keyword>
<dbReference type="AlphaFoldDB" id="A0A480B5Q5"/>
<dbReference type="EMBL" id="BJCQ01000003">
    <property type="protein sequence ID" value="GCL66408.1"/>
    <property type="molecule type" value="Genomic_DNA"/>
</dbReference>
<organism evidence="2 3">
    <name type="scientific">Veillonella tobetsuensis</name>
    <dbReference type="NCBI Taxonomy" id="1110546"/>
    <lineage>
        <taxon>Bacteria</taxon>
        <taxon>Bacillati</taxon>
        <taxon>Bacillota</taxon>
        <taxon>Negativicutes</taxon>
        <taxon>Veillonellales</taxon>
        <taxon>Veillonellaceae</taxon>
        <taxon>Veillonella</taxon>
    </lineage>
</organism>
<keyword evidence="1" id="KW-1133">Transmembrane helix</keyword>
<dbReference type="Proteomes" id="UP000300381">
    <property type="component" value="Unassembled WGS sequence"/>
</dbReference>
<evidence type="ECO:0000313" key="2">
    <source>
        <dbReference type="EMBL" id="GCL66408.1"/>
    </source>
</evidence>
<gene>
    <name evidence="2" type="ORF">PAGU1578_00300</name>
</gene>
<protein>
    <submittedName>
        <fullName evidence="2">Uncharacterized protein</fullName>
    </submittedName>
</protein>
<comment type="caution">
    <text evidence="2">The sequence shown here is derived from an EMBL/GenBank/DDBJ whole genome shotgun (WGS) entry which is preliminary data.</text>
</comment>
<sequence length="41" mass="4941">MFVMDPEVTSDEFLIYFYGSAYIISGIFMLGWYFIYKLLKK</sequence>
<evidence type="ECO:0000256" key="1">
    <source>
        <dbReference type="SAM" id="Phobius"/>
    </source>
</evidence>